<evidence type="ECO:0000256" key="2">
    <source>
        <dbReference type="ARBA" id="ARBA00023125"/>
    </source>
</evidence>
<keyword evidence="2" id="KW-0238">DNA-binding</keyword>
<keyword evidence="1" id="KW-0805">Transcription regulation</keyword>
<dbReference type="AlphaFoldDB" id="A0A9N7N9W4"/>
<dbReference type="GO" id="GO:0003677">
    <property type="term" value="F:DNA binding"/>
    <property type="evidence" value="ECO:0007669"/>
    <property type="project" value="UniProtKB-KW"/>
</dbReference>
<gene>
    <name evidence="7" type="ORF">SHERM_01786</name>
</gene>
<dbReference type="Proteomes" id="UP001153555">
    <property type="component" value="Unassembled WGS sequence"/>
</dbReference>
<feature type="compositionally biased region" description="Basic and acidic residues" evidence="5">
    <location>
        <begin position="221"/>
        <end position="243"/>
    </location>
</feature>
<evidence type="ECO:0000259" key="6">
    <source>
        <dbReference type="PROSITE" id="PS51005"/>
    </source>
</evidence>
<dbReference type="PROSITE" id="PS51005">
    <property type="entry name" value="NAC"/>
    <property type="match status" value="1"/>
</dbReference>
<dbReference type="OrthoDB" id="1935348at2759"/>
<comment type="caution">
    <text evidence="7">The sequence shown here is derived from an EMBL/GenBank/DDBJ whole genome shotgun (WGS) entry which is preliminary data.</text>
</comment>
<keyword evidence="8" id="KW-1185">Reference proteome</keyword>
<evidence type="ECO:0000256" key="1">
    <source>
        <dbReference type="ARBA" id="ARBA00023015"/>
    </source>
</evidence>
<evidence type="ECO:0000313" key="8">
    <source>
        <dbReference type="Proteomes" id="UP001153555"/>
    </source>
</evidence>
<reference evidence="7" key="1">
    <citation type="submission" date="2019-12" db="EMBL/GenBank/DDBJ databases">
        <authorList>
            <person name="Scholes J."/>
        </authorList>
    </citation>
    <scope>NUCLEOTIDE SEQUENCE</scope>
</reference>
<feature type="compositionally biased region" description="Polar residues" evidence="5">
    <location>
        <begin position="188"/>
        <end position="197"/>
    </location>
</feature>
<dbReference type="SUPFAM" id="SSF101941">
    <property type="entry name" value="NAC domain"/>
    <property type="match status" value="1"/>
</dbReference>
<keyword evidence="4" id="KW-0539">Nucleus</keyword>
<feature type="domain" description="NAC" evidence="6">
    <location>
        <begin position="29"/>
        <end position="172"/>
    </location>
</feature>
<keyword evidence="3" id="KW-0804">Transcription</keyword>
<evidence type="ECO:0000256" key="3">
    <source>
        <dbReference type="ARBA" id="ARBA00023163"/>
    </source>
</evidence>
<proteinExistence type="predicted"/>
<name>A0A9N7N9W4_STRHE</name>
<feature type="compositionally biased region" description="Polar residues" evidence="5">
    <location>
        <begin position="205"/>
        <end position="220"/>
    </location>
</feature>
<dbReference type="PANTHER" id="PTHR31744:SF210">
    <property type="entry name" value="NAC DOMAIN-CONTAINING PROTEIN 86-LIKE"/>
    <property type="match status" value="1"/>
</dbReference>
<protein>
    <submittedName>
        <fullName evidence="7">NAC domain-containing protein 89</fullName>
    </submittedName>
</protein>
<organism evidence="7 8">
    <name type="scientific">Striga hermonthica</name>
    <name type="common">Purple witchweed</name>
    <name type="synonym">Buchnera hermonthica</name>
    <dbReference type="NCBI Taxonomy" id="68872"/>
    <lineage>
        <taxon>Eukaryota</taxon>
        <taxon>Viridiplantae</taxon>
        <taxon>Streptophyta</taxon>
        <taxon>Embryophyta</taxon>
        <taxon>Tracheophyta</taxon>
        <taxon>Spermatophyta</taxon>
        <taxon>Magnoliopsida</taxon>
        <taxon>eudicotyledons</taxon>
        <taxon>Gunneridae</taxon>
        <taxon>Pentapetalae</taxon>
        <taxon>asterids</taxon>
        <taxon>lamiids</taxon>
        <taxon>Lamiales</taxon>
        <taxon>Orobanchaceae</taxon>
        <taxon>Buchnereae</taxon>
        <taxon>Striga</taxon>
    </lineage>
</organism>
<evidence type="ECO:0000313" key="7">
    <source>
        <dbReference type="EMBL" id="CAA0826586.1"/>
    </source>
</evidence>
<dbReference type="GO" id="GO:0006355">
    <property type="term" value="P:regulation of DNA-templated transcription"/>
    <property type="evidence" value="ECO:0007669"/>
    <property type="project" value="InterPro"/>
</dbReference>
<dbReference type="EMBL" id="CACSLK010027624">
    <property type="protein sequence ID" value="CAA0826586.1"/>
    <property type="molecule type" value="Genomic_DNA"/>
</dbReference>
<dbReference type="Gene3D" id="2.170.150.80">
    <property type="entry name" value="NAC domain"/>
    <property type="match status" value="1"/>
</dbReference>
<evidence type="ECO:0000256" key="5">
    <source>
        <dbReference type="SAM" id="MobiDB-lite"/>
    </source>
</evidence>
<feature type="region of interest" description="Disordered" evidence="5">
    <location>
        <begin position="178"/>
        <end position="272"/>
    </location>
</feature>
<dbReference type="InterPro" id="IPR036093">
    <property type="entry name" value="NAC_dom_sf"/>
</dbReference>
<dbReference type="Pfam" id="PF02365">
    <property type="entry name" value="NAM"/>
    <property type="match status" value="1"/>
</dbReference>
<accession>A0A9N7N9W4</accession>
<dbReference type="PANTHER" id="PTHR31744">
    <property type="entry name" value="PROTEIN CUP-SHAPED COTYLEDON 2-RELATED"/>
    <property type="match status" value="1"/>
</dbReference>
<evidence type="ECO:0000256" key="4">
    <source>
        <dbReference type="ARBA" id="ARBA00023242"/>
    </source>
</evidence>
<sequence length="437" mass="49461">MVDKTNIASSSRNPGRISMNLSISDACSMFPGFKFSPTDEELIQYYLRKKLQGSEPRSIEVIPEIDIYKHEPWDLPDHAIIRSDCEWFFFSHRGRKYPNGSQSRRATEAGYWKATGKERDVKWGLNLIGTKRTLVFHLGRAPTAQRTEWLMQEYTTNDKIGEGMVVCRIRRNKDFHLHDTSKKKNRAASGSGNSDVPETNYLLDSGSSFSVDKTETSSIQSDKRVGDCEQKGGDDTSDEDKGANNDNDDAIHESNNNKILPPPKSIKLDKNDAANNDCYGDIMPHDIVKLDENVGFGVLIKPDYEFTPVAEDNCYDDITMTDDTFRLDEYAEPISDMGGLIPSPKLNYPSEEEEGLIEPNTQMSRHPFQGTAHRRLRLQKERPKVHQGPHKLPSGIAKIPREIFGPVSGFLMSESTKVLLQTSIYDFRLRMIRSAAF</sequence>
<dbReference type="InterPro" id="IPR003441">
    <property type="entry name" value="NAC-dom"/>
</dbReference>